<evidence type="ECO:0000256" key="7">
    <source>
        <dbReference type="RuleBase" id="RU363032"/>
    </source>
</evidence>
<evidence type="ECO:0000313" key="9">
    <source>
        <dbReference type="EMBL" id="RIY33525.1"/>
    </source>
</evidence>
<dbReference type="InterPro" id="IPR000515">
    <property type="entry name" value="MetI-like"/>
</dbReference>
<feature type="transmembrane region" description="Helical" evidence="7">
    <location>
        <begin position="158"/>
        <end position="179"/>
    </location>
</feature>
<evidence type="ECO:0000256" key="2">
    <source>
        <dbReference type="ARBA" id="ARBA00022519"/>
    </source>
</evidence>
<keyword evidence="5 7" id="KW-0472">Membrane</keyword>
<dbReference type="GO" id="GO:0055085">
    <property type="term" value="P:transmembrane transport"/>
    <property type="evidence" value="ECO:0007669"/>
    <property type="project" value="InterPro"/>
</dbReference>
<sequence>MLETYLDALSTIVKGVPTTLYITFGGLILAFFLALTLTTIKSIAAKPFAKLVDLYVLLFSGTPLLFQYFIFYYSPTQFAFLEGTWVLELFSNTWFVAFLTCGLNSGAYTTIIFSGAIKNIDKGQWEVCRSMGLSKFQTYKLLFPYALRRVLPTYSNEVILLFKGTSLVSMITVTDIFGYAKNYYGETYDAITAFVSAGIIYLVISTILTLILRVVEKHWLKYAI</sequence>
<dbReference type="InterPro" id="IPR043429">
    <property type="entry name" value="ArtM/GltK/GlnP/TcyL/YhdX-like"/>
</dbReference>
<evidence type="ECO:0000256" key="6">
    <source>
        <dbReference type="ARBA" id="ARBA00040319"/>
    </source>
</evidence>
<name>A0A3A1Y7D8_9GAMM</name>
<evidence type="ECO:0000256" key="3">
    <source>
        <dbReference type="ARBA" id="ARBA00022692"/>
    </source>
</evidence>
<organism evidence="9 10">
    <name type="scientific">Psittacicella hinzii</name>
    <dbReference type="NCBI Taxonomy" id="2028575"/>
    <lineage>
        <taxon>Bacteria</taxon>
        <taxon>Pseudomonadati</taxon>
        <taxon>Pseudomonadota</taxon>
        <taxon>Gammaproteobacteria</taxon>
        <taxon>Pasteurellales</taxon>
        <taxon>Psittacicellaceae</taxon>
        <taxon>Psittacicella</taxon>
    </lineage>
</organism>
<evidence type="ECO:0000259" key="8">
    <source>
        <dbReference type="PROSITE" id="PS50928"/>
    </source>
</evidence>
<keyword evidence="4 7" id="KW-1133">Transmembrane helix</keyword>
<dbReference type="InterPro" id="IPR035906">
    <property type="entry name" value="MetI-like_sf"/>
</dbReference>
<feature type="transmembrane region" description="Helical" evidence="7">
    <location>
        <begin position="20"/>
        <end position="40"/>
    </location>
</feature>
<reference evidence="9 10" key="1">
    <citation type="submission" date="2017-08" db="EMBL/GenBank/DDBJ databases">
        <title>Reclassification of Bisgaard taxon 37 and 44.</title>
        <authorList>
            <person name="Christensen H."/>
        </authorList>
    </citation>
    <scope>NUCLEOTIDE SEQUENCE [LARGE SCALE GENOMIC DNA]</scope>
    <source>
        <strain evidence="9 10">B96_3</strain>
    </source>
</reference>
<dbReference type="SUPFAM" id="SSF161098">
    <property type="entry name" value="MetI-like"/>
    <property type="match status" value="1"/>
</dbReference>
<dbReference type="EMBL" id="NRHC01000030">
    <property type="protein sequence ID" value="RIY33525.1"/>
    <property type="molecule type" value="Genomic_DNA"/>
</dbReference>
<dbReference type="PROSITE" id="PS50928">
    <property type="entry name" value="ABC_TM1"/>
    <property type="match status" value="1"/>
</dbReference>
<dbReference type="Proteomes" id="UP000265691">
    <property type="component" value="Unassembled WGS sequence"/>
</dbReference>
<dbReference type="PANTHER" id="PTHR30614">
    <property type="entry name" value="MEMBRANE COMPONENT OF AMINO ACID ABC TRANSPORTER"/>
    <property type="match status" value="1"/>
</dbReference>
<feature type="transmembrane region" description="Helical" evidence="7">
    <location>
        <begin position="94"/>
        <end position="117"/>
    </location>
</feature>
<dbReference type="Pfam" id="PF00528">
    <property type="entry name" value="BPD_transp_1"/>
    <property type="match status" value="1"/>
</dbReference>
<protein>
    <recommendedName>
        <fullName evidence="6">Arginine ABC transporter permease protein ArtM</fullName>
    </recommendedName>
</protein>
<dbReference type="GO" id="GO:0005886">
    <property type="term" value="C:plasma membrane"/>
    <property type="evidence" value="ECO:0007669"/>
    <property type="project" value="UniProtKB-SubCell"/>
</dbReference>
<feature type="domain" description="ABC transmembrane type-1" evidence="8">
    <location>
        <begin position="16"/>
        <end position="212"/>
    </location>
</feature>
<dbReference type="AlphaFoldDB" id="A0A3A1Y7D8"/>
<keyword evidence="2" id="KW-1003">Cell membrane</keyword>
<accession>A0A3A1Y7D8</accession>
<dbReference type="GO" id="GO:0006865">
    <property type="term" value="P:amino acid transport"/>
    <property type="evidence" value="ECO:0007669"/>
    <property type="project" value="TreeGrafter"/>
</dbReference>
<keyword evidence="7" id="KW-0813">Transport</keyword>
<keyword evidence="10" id="KW-1185">Reference proteome</keyword>
<evidence type="ECO:0000313" key="10">
    <source>
        <dbReference type="Proteomes" id="UP000265691"/>
    </source>
</evidence>
<evidence type="ECO:0000256" key="4">
    <source>
        <dbReference type="ARBA" id="ARBA00022989"/>
    </source>
</evidence>
<evidence type="ECO:0000256" key="5">
    <source>
        <dbReference type="ARBA" id="ARBA00023136"/>
    </source>
</evidence>
<keyword evidence="3 7" id="KW-0812">Transmembrane</keyword>
<dbReference type="CDD" id="cd06261">
    <property type="entry name" value="TM_PBP2"/>
    <property type="match status" value="1"/>
</dbReference>
<proteinExistence type="inferred from homology"/>
<keyword evidence="2" id="KW-0997">Cell inner membrane</keyword>
<dbReference type="RefSeq" id="WP_119524735.1">
    <property type="nucleotide sequence ID" value="NZ_NRHC01000030.1"/>
</dbReference>
<gene>
    <name evidence="9" type="primary">artM</name>
    <name evidence="9" type="ORF">CKF54_02640</name>
</gene>
<dbReference type="Gene3D" id="1.10.3720.10">
    <property type="entry name" value="MetI-like"/>
    <property type="match status" value="1"/>
</dbReference>
<feature type="transmembrane region" description="Helical" evidence="7">
    <location>
        <begin position="52"/>
        <end position="74"/>
    </location>
</feature>
<dbReference type="PANTHER" id="PTHR30614:SF10">
    <property type="entry name" value="ARGININE ABC TRANSPORTER PERMEASE PROTEIN ARTM"/>
    <property type="match status" value="1"/>
</dbReference>
<comment type="subcellular location">
    <subcellularLocation>
        <location evidence="1 7">Cell membrane</location>
        <topology evidence="1 7">Multi-pass membrane protein</topology>
    </subcellularLocation>
</comment>
<feature type="transmembrane region" description="Helical" evidence="7">
    <location>
        <begin position="191"/>
        <end position="215"/>
    </location>
</feature>
<comment type="similarity">
    <text evidence="7">Belongs to the binding-protein-dependent transport system permease family.</text>
</comment>
<comment type="caution">
    <text evidence="9">The sequence shown here is derived from an EMBL/GenBank/DDBJ whole genome shotgun (WGS) entry which is preliminary data.</text>
</comment>
<dbReference type="OrthoDB" id="4404959at2"/>
<evidence type="ECO:0000256" key="1">
    <source>
        <dbReference type="ARBA" id="ARBA00004651"/>
    </source>
</evidence>